<feature type="transmembrane region" description="Helical" evidence="7">
    <location>
        <begin position="119"/>
        <end position="138"/>
    </location>
</feature>
<dbReference type="GO" id="GO:0070069">
    <property type="term" value="C:cytochrome complex"/>
    <property type="evidence" value="ECO:0007669"/>
    <property type="project" value="TreeGrafter"/>
</dbReference>
<dbReference type="Pfam" id="PF02322">
    <property type="entry name" value="Cyt_bd_oxida_II"/>
    <property type="match status" value="1"/>
</dbReference>
<keyword evidence="4 7" id="KW-0812">Transmembrane</keyword>
<dbReference type="RefSeq" id="WP_015692344.1">
    <property type="nucleotide sequence ID" value="NC_016940.1"/>
</dbReference>
<feature type="transmembrane region" description="Helical" evidence="7">
    <location>
        <begin position="158"/>
        <end position="182"/>
    </location>
</feature>
<dbReference type="GO" id="GO:0009055">
    <property type="term" value="F:electron transfer activity"/>
    <property type="evidence" value="ECO:0007669"/>
    <property type="project" value="TreeGrafter"/>
</dbReference>
<dbReference type="InterPro" id="IPR003317">
    <property type="entry name" value="Cyt-d_oxidase_su2"/>
</dbReference>
<feature type="transmembrane region" description="Helical" evidence="7">
    <location>
        <begin position="302"/>
        <end position="329"/>
    </location>
</feature>
<proteinExistence type="inferred from homology"/>
<keyword evidence="8" id="KW-0560">Oxidoreductase</keyword>
<dbReference type="GO" id="GO:0005886">
    <property type="term" value="C:plasma membrane"/>
    <property type="evidence" value="ECO:0007669"/>
    <property type="project" value="UniProtKB-SubCell"/>
</dbReference>
<evidence type="ECO:0000256" key="7">
    <source>
        <dbReference type="SAM" id="Phobius"/>
    </source>
</evidence>
<protein>
    <submittedName>
        <fullName evidence="8">Cytochrome bd ubiquinol oxidase subunit II</fullName>
        <ecNumber evidence="8">1.10.3.-</ecNumber>
    </submittedName>
</protein>
<evidence type="ECO:0000313" key="8">
    <source>
        <dbReference type="EMBL" id="AFC24722.1"/>
    </source>
</evidence>
<dbReference type="OrthoDB" id="9776710at2"/>
<dbReference type="GO" id="GO:0016682">
    <property type="term" value="F:oxidoreductase activity, acting on diphenols and related substances as donors, oxygen as acceptor"/>
    <property type="evidence" value="ECO:0007669"/>
    <property type="project" value="TreeGrafter"/>
</dbReference>
<dbReference type="GO" id="GO:0019646">
    <property type="term" value="P:aerobic electron transport chain"/>
    <property type="evidence" value="ECO:0007669"/>
    <property type="project" value="TreeGrafter"/>
</dbReference>
<evidence type="ECO:0000256" key="1">
    <source>
        <dbReference type="ARBA" id="ARBA00004651"/>
    </source>
</evidence>
<keyword evidence="3" id="KW-1003">Cell membrane</keyword>
<dbReference type="EC" id="1.10.3.-" evidence="8"/>
<keyword evidence="5 7" id="KW-1133">Transmembrane helix</keyword>
<reference evidence="8 9" key="1">
    <citation type="journal article" date="2012" name="Stand. Genomic Sci.">
        <title>Complete genome sequencing and analysis of Saprospira grandis str. Lewin, a predatory marine bacterium.</title>
        <authorList>
            <person name="Saw J.H."/>
            <person name="Yuryev A."/>
            <person name="Kanbe M."/>
            <person name="Hou S."/>
            <person name="Young A.G."/>
            <person name="Aizawa S."/>
            <person name="Alam M."/>
        </authorList>
    </citation>
    <scope>NUCLEOTIDE SEQUENCE [LARGE SCALE GENOMIC DNA]</scope>
    <source>
        <strain evidence="8 9">Lewin</strain>
    </source>
</reference>
<evidence type="ECO:0000256" key="2">
    <source>
        <dbReference type="ARBA" id="ARBA00007543"/>
    </source>
</evidence>
<dbReference type="Proteomes" id="UP000007519">
    <property type="component" value="Chromosome"/>
</dbReference>
<dbReference type="PANTHER" id="PTHR43141:SF4">
    <property type="entry name" value="CYTOCHROME BD2 SUBUNIT II"/>
    <property type="match status" value="1"/>
</dbReference>
<dbReference type="HOGENOM" id="CLU_049294_1_1_10"/>
<dbReference type="eggNOG" id="COG1294">
    <property type="taxonomic scope" value="Bacteria"/>
</dbReference>
<evidence type="ECO:0000313" key="9">
    <source>
        <dbReference type="Proteomes" id="UP000007519"/>
    </source>
</evidence>
<feature type="transmembrane region" description="Helical" evidence="7">
    <location>
        <begin position="6"/>
        <end position="34"/>
    </location>
</feature>
<evidence type="ECO:0000256" key="5">
    <source>
        <dbReference type="ARBA" id="ARBA00022989"/>
    </source>
</evidence>
<dbReference type="KEGG" id="sgn:SGRA_1991"/>
<sequence>MFMYIVVLSFLLLSLLLYALLGGADFGAGVIQLLSTTPKAEKVIGRAIGPIWEANHMWLVIAVVISFMGFPAIFKVVSTALHIPVFILLLGIIFRGTAYAFKHYDAIKDEKSQLMYHRVFVWGSLVSTLFIGITFGAMSLGKIDPNAADFYTGYIAPWFNFFSISVGFLTTALFAFLAAVYLIGENEDPEVKDFFIAKAWKWLLASVAIGIVVFVAAYVDGLPLFNELISSPLSMLAIGFAAGSLPLMFSTIRKGKVVLARLMAGAQTVLILGAWLLLHYPHAIMLSNGGSLDLYDSRAPDATLAVLGWALLLGSLFILPALGYLYVVFKGHGPEESI</sequence>
<dbReference type="STRING" id="984262.SGRA_1991"/>
<gene>
    <name evidence="8" type="primary">cydB</name>
    <name evidence="8" type="ordered locus">SGRA_1991</name>
</gene>
<evidence type="ECO:0000256" key="3">
    <source>
        <dbReference type="ARBA" id="ARBA00022475"/>
    </source>
</evidence>
<keyword evidence="9" id="KW-1185">Reference proteome</keyword>
<name>H6L284_SAPGL</name>
<comment type="similarity">
    <text evidence="2">Belongs to the cytochrome ubiquinol oxidase subunit 2 family.</text>
</comment>
<dbReference type="EMBL" id="CP002831">
    <property type="protein sequence ID" value="AFC24722.1"/>
    <property type="molecule type" value="Genomic_DNA"/>
</dbReference>
<feature type="transmembrane region" description="Helical" evidence="7">
    <location>
        <begin position="262"/>
        <end position="282"/>
    </location>
</feature>
<feature type="transmembrane region" description="Helical" evidence="7">
    <location>
        <begin position="231"/>
        <end position="250"/>
    </location>
</feature>
<organism evidence="8 9">
    <name type="scientific">Saprospira grandis (strain Lewin)</name>
    <dbReference type="NCBI Taxonomy" id="984262"/>
    <lineage>
        <taxon>Bacteria</taxon>
        <taxon>Pseudomonadati</taxon>
        <taxon>Bacteroidota</taxon>
        <taxon>Saprospiria</taxon>
        <taxon>Saprospirales</taxon>
        <taxon>Saprospiraceae</taxon>
        <taxon>Saprospira</taxon>
    </lineage>
</organism>
<dbReference type="PANTHER" id="PTHR43141">
    <property type="entry name" value="CYTOCHROME BD2 SUBUNIT II"/>
    <property type="match status" value="1"/>
</dbReference>
<keyword evidence="6 7" id="KW-0472">Membrane</keyword>
<evidence type="ECO:0000256" key="6">
    <source>
        <dbReference type="ARBA" id="ARBA00023136"/>
    </source>
</evidence>
<feature type="transmembrane region" description="Helical" evidence="7">
    <location>
        <begin position="202"/>
        <end position="219"/>
    </location>
</feature>
<accession>H6L284</accession>
<comment type="subcellular location">
    <subcellularLocation>
        <location evidence="1">Cell membrane</location>
        <topology evidence="1">Multi-pass membrane protein</topology>
    </subcellularLocation>
</comment>
<evidence type="ECO:0000256" key="4">
    <source>
        <dbReference type="ARBA" id="ARBA00022692"/>
    </source>
</evidence>
<dbReference type="AlphaFoldDB" id="H6L284"/>
<feature type="transmembrane region" description="Helical" evidence="7">
    <location>
        <begin position="80"/>
        <end position="98"/>
    </location>
</feature>